<organism evidence="8">
    <name type="scientific">termite gut metagenome</name>
    <dbReference type="NCBI Taxonomy" id="433724"/>
    <lineage>
        <taxon>unclassified sequences</taxon>
        <taxon>metagenomes</taxon>
        <taxon>organismal metagenomes</taxon>
    </lineage>
</organism>
<feature type="domain" description="Polymerase/histidinol phosphatase N-terminal" evidence="7">
    <location>
        <begin position="5"/>
        <end position="82"/>
    </location>
</feature>
<dbReference type="CDD" id="cd12113">
    <property type="entry name" value="PHP_PolIIIA_DnaE3"/>
    <property type="match status" value="1"/>
</dbReference>
<dbReference type="SMART" id="SM00481">
    <property type="entry name" value="POLIIIAc"/>
    <property type="match status" value="1"/>
</dbReference>
<dbReference type="SUPFAM" id="SSF89550">
    <property type="entry name" value="PHP domain-like"/>
    <property type="match status" value="1"/>
</dbReference>
<sequence>MQDFVHLHVHTQYSLLDGQAGIADLVDKALKDGMRGIAITDHGNMFGVKEFYNYIAKKNEELARNGSALFKPIIGCEMYVARRTMDKKEEKADQSGYHLVVLAKNKKGYHNLIKLVSKAWTEGYYSRPRTDRNELEKYHEGLIVCSACLGGEVPKRIIQGQLAEAEEAVQWYKNLFGEDYYLELQRHIATVNNANHEAYPLQINVNKQLAEYARKYDIKLICTNDVHFINEEHAEAHDRLICLSTGKDLDDPARMLYTKQEWMKTREEMNALFADVPEALANTLEVCDKVESYSIDNAPMMPAFTIPEEFGTEEDYRQKYSEQYLFDEFTRDENGNAVLEEAEAKDKIIQLGGYDKLYRMKLEADYLQKLAYEGSGKRYGNPLSEEIKERIDFELHVMKTMGFPGYFLIVQDLIAAARKMGVSVGPGRGSVAGSAVAYCLGITQIDPVKFDLLFERFLNPDRISLPDIDIDFDDDGRGEVLRWVTEKYGQEKVAHIITYGTMAAKMSIKDVARVQKLPLSESEKLAKLVPDRIPDKKPTLDNAIEYVPELKAAEASPNPAIRDTIKYARMLEGNVRNTGVHACGTIICKDDITDWVPVSTADDKESGRKILVTQYEGSVIEETGLVKMDFLGLKTLSIIKDALENIRLYRNEEIDIDAIPLDDPATYRLYSEGRTIGTFQFESAGMQKYLRDLQPSAFEDLIAMNALYRPGPMEYIPDFIDRKQGRKPIEYDIPIMEKYLKETYGITVYQEQVMLLSRLLAGFSRGESDTLRKAMGKKLRNKLNQMKPKFIQGGSKNGYPPEVLEKIWADWEKFASYAFNKSHATCYSLVAYQTAYLKANYPAEYMAAAMSRNISNITEITKLMDECKAMGIMVLGPDVNESNLKFTVNAAGNIRFGLGAIKGVGENAVQSLMEERAANGLFKGIFDFVQRVNLNACNKKNMECLALAGGFDEFSELKREQYFAVNTKNEIFLETLIRYGNRYQMDKAATINSLFGGDNIVDIATPDIPSAKQWNDLERLNKEKELIGIYLSAHPLDEYIVILNHVCNTRMNELGDISALTGRELTMGGIVVGVRKGTTKNGSPFSVARIEDYSGSAELAFFGNDYVTFQGYLEEGLFLYITARCQPKQWRPAELETKVTSINLLSNVKETLIKKLTIHIPLMALNTQLITELSILAGKSQGKTELYFKVTDTDEKMQVDFVSRPVKVTVGKELIEYIESYEGVEFRIN</sequence>
<dbReference type="NCBIfam" id="TIGR00594">
    <property type="entry name" value="polc"/>
    <property type="match status" value="1"/>
</dbReference>
<keyword evidence="5" id="KW-0239">DNA-directed DNA polymerase</keyword>
<dbReference type="PANTHER" id="PTHR32294:SF0">
    <property type="entry name" value="DNA POLYMERASE III SUBUNIT ALPHA"/>
    <property type="match status" value="1"/>
</dbReference>
<evidence type="ECO:0000259" key="7">
    <source>
        <dbReference type="SMART" id="SM00481"/>
    </source>
</evidence>
<dbReference type="Pfam" id="PF17657">
    <property type="entry name" value="DNA_pol3_finger"/>
    <property type="match status" value="1"/>
</dbReference>
<dbReference type="GO" id="GO:0006260">
    <property type="term" value="P:DNA replication"/>
    <property type="evidence" value="ECO:0007669"/>
    <property type="project" value="UniProtKB-KW"/>
</dbReference>
<evidence type="ECO:0000256" key="5">
    <source>
        <dbReference type="ARBA" id="ARBA00022932"/>
    </source>
</evidence>
<evidence type="ECO:0000256" key="4">
    <source>
        <dbReference type="ARBA" id="ARBA00022705"/>
    </source>
</evidence>
<comment type="caution">
    <text evidence="8">The sequence shown here is derived from an EMBL/GenBank/DDBJ whole genome shotgun (WGS) entry which is preliminary data.</text>
</comment>
<dbReference type="PANTHER" id="PTHR32294">
    <property type="entry name" value="DNA POLYMERASE III SUBUNIT ALPHA"/>
    <property type="match status" value="1"/>
</dbReference>
<reference evidence="8" key="1">
    <citation type="submission" date="2019-03" db="EMBL/GenBank/DDBJ databases">
        <title>Single cell metagenomics reveals metabolic interactions within the superorganism composed of flagellate Streblomastix strix and complex community of Bacteroidetes bacteria on its surface.</title>
        <authorList>
            <person name="Treitli S.C."/>
            <person name="Kolisko M."/>
            <person name="Husnik F."/>
            <person name="Keeling P."/>
            <person name="Hampl V."/>
        </authorList>
    </citation>
    <scope>NUCLEOTIDE SEQUENCE</scope>
    <source>
        <strain evidence="8">STM</strain>
    </source>
</reference>
<dbReference type="CDD" id="cd04485">
    <property type="entry name" value="DnaE_OBF"/>
    <property type="match status" value="1"/>
</dbReference>
<keyword evidence="4" id="KW-0235">DNA replication</keyword>
<evidence type="ECO:0000256" key="1">
    <source>
        <dbReference type="ARBA" id="ARBA00012417"/>
    </source>
</evidence>
<keyword evidence="3 8" id="KW-0548">Nucleotidyltransferase</keyword>
<dbReference type="Gene3D" id="3.20.20.140">
    <property type="entry name" value="Metal-dependent hydrolases"/>
    <property type="match status" value="1"/>
</dbReference>
<proteinExistence type="predicted"/>
<keyword evidence="2 8" id="KW-0808">Transferase</keyword>
<dbReference type="InterPro" id="IPR003141">
    <property type="entry name" value="Pol/His_phosphatase_N"/>
</dbReference>
<accession>A0A5J4SMV6</accession>
<comment type="catalytic activity">
    <reaction evidence="6">
        <text>DNA(n) + a 2'-deoxyribonucleoside 5'-triphosphate = DNA(n+1) + diphosphate</text>
        <dbReference type="Rhea" id="RHEA:22508"/>
        <dbReference type="Rhea" id="RHEA-COMP:17339"/>
        <dbReference type="Rhea" id="RHEA-COMP:17340"/>
        <dbReference type="ChEBI" id="CHEBI:33019"/>
        <dbReference type="ChEBI" id="CHEBI:61560"/>
        <dbReference type="ChEBI" id="CHEBI:173112"/>
        <dbReference type="EC" id="2.7.7.7"/>
    </reaction>
</comment>
<dbReference type="Pfam" id="PF02811">
    <property type="entry name" value="PHP"/>
    <property type="match status" value="1"/>
</dbReference>
<protein>
    <recommendedName>
        <fullName evidence="1">DNA-directed DNA polymerase</fullName>
        <ecNumber evidence="1">2.7.7.7</ecNumber>
    </recommendedName>
</protein>
<dbReference type="Gene3D" id="1.10.10.1600">
    <property type="entry name" value="Bacterial DNA polymerase III alpha subunit, thumb domain"/>
    <property type="match status" value="1"/>
</dbReference>
<evidence type="ECO:0000256" key="3">
    <source>
        <dbReference type="ARBA" id="ARBA00022695"/>
    </source>
</evidence>
<dbReference type="NCBIfam" id="NF004226">
    <property type="entry name" value="PRK05673.1"/>
    <property type="match status" value="1"/>
</dbReference>
<dbReference type="Pfam" id="PF07733">
    <property type="entry name" value="DNA_pol3_alpha"/>
    <property type="match status" value="1"/>
</dbReference>
<dbReference type="AlphaFoldDB" id="A0A5J4SMV6"/>
<dbReference type="InterPro" id="IPR011708">
    <property type="entry name" value="DNA_pol3_alpha_NTPase_dom"/>
</dbReference>
<dbReference type="Pfam" id="PF14579">
    <property type="entry name" value="HHH_6"/>
    <property type="match status" value="1"/>
</dbReference>
<gene>
    <name evidence="8" type="ORF">EZS27_005215</name>
</gene>
<dbReference type="InterPro" id="IPR004013">
    <property type="entry name" value="PHP_dom"/>
</dbReference>
<dbReference type="Gene3D" id="1.10.150.870">
    <property type="match status" value="1"/>
</dbReference>
<dbReference type="EMBL" id="SNRY01000100">
    <property type="protein sequence ID" value="KAA6347298.1"/>
    <property type="molecule type" value="Genomic_DNA"/>
</dbReference>
<dbReference type="EC" id="2.7.7.7" evidence="1"/>
<name>A0A5J4SMV6_9ZZZZ</name>
<dbReference type="InterPro" id="IPR041931">
    <property type="entry name" value="DNA_pol3_alpha_thumb_dom"/>
</dbReference>
<dbReference type="InterPro" id="IPR016195">
    <property type="entry name" value="Pol/histidinol_Pase-like"/>
</dbReference>
<evidence type="ECO:0000256" key="2">
    <source>
        <dbReference type="ARBA" id="ARBA00022679"/>
    </source>
</evidence>
<dbReference type="InterPro" id="IPR040982">
    <property type="entry name" value="DNA_pol3_finger"/>
</dbReference>
<dbReference type="GO" id="GO:0003887">
    <property type="term" value="F:DNA-directed DNA polymerase activity"/>
    <property type="evidence" value="ECO:0007669"/>
    <property type="project" value="UniProtKB-KW"/>
</dbReference>
<evidence type="ECO:0000256" key="6">
    <source>
        <dbReference type="ARBA" id="ARBA00049244"/>
    </source>
</evidence>
<dbReference type="GO" id="GO:0008408">
    <property type="term" value="F:3'-5' exonuclease activity"/>
    <property type="evidence" value="ECO:0007669"/>
    <property type="project" value="InterPro"/>
</dbReference>
<evidence type="ECO:0000313" key="8">
    <source>
        <dbReference type="EMBL" id="KAA6347298.1"/>
    </source>
</evidence>
<dbReference type="InterPro" id="IPR029460">
    <property type="entry name" value="DNAPol_HHH"/>
</dbReference>
<dbReference type="InterPro" id="IPR004805">
    <property type="entry name" value="DnaE2/DnaE/PolC"/>
</dbReference>